<dbReference type="Proteomes" id="UP000504610">
    <property type="component" value="Chromosome 9"/>
</dbReference>
<keyword evidence="17" id="KW-1185">Reference proteome</keyword>
<protein>
    <recommendedName>
        <fullName evidence="6">RBR-type E3 ubiquitin transferase</fullName>
        <ecNumber evidence="6">2.3.2.31</ecNumber>
    </recommendedName>
</protein>
<dbReference type="PROSITE" id="PS51873">
    <property type="entry name" value="TRIAD"/>
    <property type="match status" value="1"/>
</dbReference>
<reference evidence="17" key="1">
    <citation type="journal article" date="2019" name="Database">
        <title>The radish genome database (RadishGD): an integrated information resource for radish genomics.</title>
        <authorList>
            <person name="Yu H.J."/>
            <person name="Baek S."/>
            <person name="Lee Y.J."/>
            <person name="Cho A."/>
            <person name="Mun J.H."/>
        </authorList>
    </citation>
    <scope>NUCLEOTIDE SEQUENCE [LARGE SCALE GENOMIC DNA]</scope>
    <source>
        <strain evidence="17">cv. WK10039</strain>
    </source>
</reference>
<keyword evidence="12" id="KW-0862">Zinc</keyword>
<dbReference type="InterPro" id="IPR017907">
    <property type="entry name" value="Znf_RING_CS"/>
</dbReference>
<evidence type="ECO:0000313" key="17">
    <source>
        <dbReference type="Proteomes" id="UP000504610"/>
    </source>
</evidence>
<evidence type="ECO:0000256" key="13">
    <source>
        <dbReference type="PROSITE-ProRule" id="PRU00175"/>
    </source>
</evidence>
<dbReference type="InterPro" id="IPR013083">
    <property type="entry name" value="Znf_RING/FYVE/PHD"/>
</dbReference>
<evidence type="ECO:0000256" key="4">
    <source>
        <dbReference type="ARBA" id="ARBA00004906"/>
    </source>
</evidence>
<dbReference type="CDD" id="cd22584">
    <property type="entry name" value="Rcat_RBR_unk"/>
    <property type="match status" value="1"/>
</dbReference>
<dbReference type="RefSeq" id="XP_056849753.1">
    <property type="nucleotide sequence ID" value="XM_056993773.1"/>
</dbReference>
<accession>A0A9W3CE22</accession>
<proteinExistence type="inferred from homology"/>
<comment type="catalytic activity">
    <reaction evidence="1">
        <text>[E2 ubiquitin-conjugating enzyme]-S-ubiquitinyl-L-cysteine + [acceptor protein]-L-lysine = [E2 ubiquitin-conjugating enzyme]-L-cysteine + [acceptor protein]-N(6)-ubiquitinyl-L-lysine.</text>
        <dbReference type="EC" id="2.3.2.31"/>
    </reaction>
</comment>
<evidence type="ECO:0000256" key="1">
    <source>
        <dbReference type="ARBA" id="ARBA00001798"/>
    </source>
</evidence>
<comment type="function">
    <text evidence="3">Might act as an E3 ubiquitin-protein ligase, or as part of E3 complex, which accepts ubiquitin from specific E2 ubiquitin-conjugating enzymes and then transfers it to substrates.</text>
</comment>
<comment type="similarity">
    <text evidence="5">Belongs to the RBR family. Ariadne subfamily.</text>
</comment>
<dbReference type="FunFam" id="3.30.40.10:FF:000230">
    <property type="entry name" value="RBR-type E3 ubiquitin transferase"/>
    <property type="match status" value="1"/>
</dbReference>
<dbReference type="EC" id="2.3.2.31" evidence="6"/>
<evidence type="ECO:0000256" key="6">
    <source>
        <dbReference type="ARBA" id="ARBA00012251"/>
    </source>
</evidence>
<reference evidence="18" key="2">
    <citation type="submission" date="2025-08" db="UniProtKB">
        <authorList>
            <consortium name="RefSeq"/>
        </authorList>
    </citation>
    <scope>IDENTIFICATION</scope>
    <source>
        <tissue evidence="18">Leaf</tissue>
    </source>
</reference>
<dbReference type="GO" id="GO:0061630">
    <property type="term" value="F:ubiquitin protein ligase activity"/>
    <property type="evidence" value="ECO:0007669"/>
    <property type="project" value="UniProtKB-EC"/>
</dbReference>
<feature type="domain" description="RING-type" evidence="15">
    <location>
        <begin position="156"/>
        <end position="200"/>
    </location>
</feature>
<name>A0A9W3CE22_RAPSA</name>
<keyword evidence="14" id="KW-0472">Membrane</keyword>
<gene>
    <name evidence="18" type="primary">LOC130499580</name>
</gene>
<dbReference type="InterPro" id="IPR031127">
    <property type="entry name" value="E3_UB_ligase_RBR"/>
</dbReference>
<dbReference type="InterPro" id="IPR018957">
    <property type="entry name" value="Znf_C3HC4_RING-type"/>
</dbReference>
<dbReference type="Gene3D" id="1.20.120.1750">
    <property type="match status" value="1"/>
</dbReference>
<evidence type="ECO:0000256" key="12">
    <source>
        <dbReference type="ARBA" id="ARBA00022833"/>
    </source>
</evidence>
<keyword evidence="9" id="KW-0677">Repeat</keyword>
<dbReference type="SUPFAM" id="SSF57850">
    <property type="entry name" value="RING/U-box"/>
    <property type="match status" value="3"/>
</dbReference>
<evidence type="ECO:0000256" key="11">
    <source>
        <dbReference type="ARBA" id="ARBA00022786"/>
    </source>
</evidence>
<feature type="domain" description="RING-type" evidence="16">
    <location>
        <begin position="152"/>
        <end position="361"/>
    </location>
</feature>
<dbReference type="InterPro" id="IPR002867">
    <property type="entry name" value="IBR_dom"/>
</dbReference>
<feature type="transmembrane region" description="Helical" evidence="14">
    <location>
        <begin position="376"/>
        <end position="395"/>
    </location>
</feature>
<dbReference type="InterPro" id="IPR044066">
    <property type="entry name" value="TRIAD_supradom"/>
</dbReference>
<dbReference type="Pfam" id="PF00097">
    <property type="entry name" value="zf-C3HC4"/>
    <property type="match status" value="1"/>
</dbReference>
<dbReference type="OrthoDB" id="9977870at2759"/>
<evidence type="ECO:0000256" key="8">
    <source>
        <dbReference type="ARBA" id="ARBA00022723"/>
    </source>
</evidence>
<keyword evidence="14" id="KW-1133">Transmembrane helix</keyword>
<keyword evidence="10 13" id="KW-0863">Zinc-finger</keyword>
<dbReference type="Pfam" id="PF01485">
    <property type="entry name" value="IBR"/>
    <property type="match status" value="1"/>
</dbReference>
<dbReference type="InterPro" id="IPR001841">
    <property type="entry name" value="Znf_RING"/>
</dbReference>
<evidence type="ECO:0000256" key="14">
    <source>
        <dbReference type="SAM" id="Phobius"/>
    </source>
</evidence>
<evidence type="ECO:0000313" key="18">
    <source>
        <dbReference type="RefSeq" id="XP_056849753.1"/>
    </source>
</evidence>
<dbReference type="PROSITE" id="PS50089">
    <property type="entry name" value="ZF_RING_2"/>
    <property type="match status" value="1"/>
</dbReference>
<organism evidence="17 18">
    <name type="scientific">Raphanus sativus</name>
    <name type="common">Radish</name>
    <name type="synonym">Raphanus raphanistrum var. sativus</name>
    <dbReference type="NCBI Taxonomy" id="3726"/>
    <lineage>
        <taxon>Eukaryota</taxon>
        <taxon>Viridiplantae</taxon>
        <taxon>Streptophyta</taxon>
        <taxon>Embryophyta</taxon>
        <taxon>Tracheophyta</taxon>
        <taxon>Spermatophyta</taxon>
        <taxon>Magnoliopsida</taxon>
        <taxon>eudicotyledons</taxon>
        <taxon>Gunneridae</taxon>
        <taxon>Pentapetalae</taxon>
        <taxon>rosids</taxon>
        <taxon>malvids</taxon>
        <taxon>Brassicales</taxon>
        <taxon>Brassicaceae</taxon>
        <taxon>Brassiceae</taxon>
        <taxon>Raphanus</taxon>
    </lineage>
</organism>
<evidence type="ECO:0000259" key="16">
    <source>
        <dbReference type="PROSITE" id="PS51873"/>
    </source>
</evidence>
<evidence type="ECO:0000259" key="15">
    <source>
        <dbReference type="PROSITE" id="PS50089"/>
    </source>
</evidence>
<evidence type="ECO:0000256" key="10">
    <source>
        <dbReference type="ARBA" id="ARBA00022771"/>
    </source>
</evidence>
<sequence length="396" mass="45100">MITTRTKNLGGRMDFHRGGSVAGATAEKLSEKPHFHNLYSKRLMTVETARKKNARLRDDVQTIRRRLRSSNLVMVDGKYVESAHKVIKEPVTRDLYLVPQANEAKKSGLGVAIYDKKDNLVLKTEGQVQDDCMTLMGRRTIYPLHKAKAENEKESCVICFDDDIDSDLMFSVDTCGHRFCVNCVKQHLAVKLLDGTLPNCLQHGCANQLSVDRCSKLLTPYMSLKWKERTREDSIPSKNRVYCPYKSCSYLISRTELVLVSVFGHRKCLKCGRSFCLYCKAPWHSTLSCTYYKKLHPDIQNANLISLANRNGWRQCGKCNHMVERSYGCSHMLCRCGYNFCYDCGAGLNSSLVHRCHISRDDHVAHPRTMMVNDEACVLLVTFCASICFLCFLYIV</sequence>
<evidence type="ECO:0000256" key="7">
    <source>
        <dbReference type="ARBA" id="ARBA00022679"/>
    </source>
</evidence>
<dbReference type="SMART" id="SM00647">
    <property type="entry name" value="IBR"/>
    <property type="match status" value="2"/>
</dbReference>
<dbReference type="CDD" id="cd22582">
    <property type="entry name" value="BRcat_RBR_unk"/>
    <property type="match status" value="1"/>
</dbReference>
<keyword evidence="14" id="KW-0812">Transmembrane</keyword>
<keyword evidence="11" id="KW-0833">Ubl conjugation pathway</keyword>
<dbReference type="PANTHER" id="PTHR11685">
    <property type="entry name" value="RBR FAMILY RING FINGER AND IBR DOMAIN-CONTAINING"/>
    <property type="match status" value="1"/>
</dbReference>
<evidence type="ECO:0000256" key="3">
    <source>
        <dbReference type="ARBA" id="ARBA00003976"/>
    </source>
</evidence>
<evidence type="ECO:0000256" key="9">
    <source>
        <dbReference type="ARBA" id="ARBA00022737"/>
    </source>
</evidence>
<evidence type="ECO:0000256" key="5">
    <source>
        <dbReference type="ARBA" id="ARBA00005884"/>
    </source>
</evidence>
<dbReference type="GeneID" id="130499580"/>
<dbReference type="GO" id="GO:0016567">
    <property type="term" value="P:protein ubiquitination"/>
    <property type="evidence" value="ECO:0007669"/>
    <property type="project" value="InterPro"/>
</dbReference>
<dbReference type="GO" id="GO:0008270">
    <property type="term" value="F:zinc ion binding"/>
    <property type="evidence" value="ECO:0007669"/>
    <property type="project" value="UniProtKB-KW"/>
</dbReference>
<keyword evidence="8" id="KW-0479">Metal-binding</keyword>
<comment type="cofactor">
    <cofactor evidence="2">
        <name>Zn(2+)</name>
        <dbReference type="ChEBI" id="CHEBI:29105"/>
    </cofactor>
</comment>
<dbReference type="AlphaFoldDB" id="A0A9W3CE22"/>
<evidence type="ECO:0000256" key="2">
    <source>
        <dbReference type="ARBA" id="ARBA00001947"/>
    </source>
</evidence>
<dbReference type="PROSITE" id="PS00518">
    <property type="entry name" value="ZF_RING_1"/>
    <property type="match status" value="1"/>
</dbReference>
<keyword evidence="7" id="KW-0808">Transferase</keyword>
<comment type="pathway">
    <text evidence="4">Protein modification; protein ubiquitination.</text>
</comment>
<dbReference type="KEGG" id="rsz:130499580"/>
<dbReference type="Gene3D" id="3.30.40.10">
    <property type="entry name" value="Zinc/RING finger domain, C3HC4 (zinc finger)"/>
    <property type="match status" value="1"/>
</dbReference>